<name>A0A8M1FFK7_URSMA</name>
<dbReference type="AlphaFoldDB" id="A0A8M1FFK7"/>
<dbReference type="PANTHER" id="PTHR14788:SF5">
    <property type="entry name" value="TRANSMEMBRANE PROTEIN 156"/>
    <property type="match status" value="1"/>
</dbReference>
<proteinExistence type="predicted"/>
<dbReference type="OrthoDB" id="9422827at2759"/>
<accession>A0A8M1FFK7</accession>
<organism evidence="2 3">
    <name type="scientific">Ursus maritimus</name>
    <name type="common">Polar bear</name>
    <name type="synonym">Thalarctos maritimus</name>
    <dbReference type="NCBI Taxonomy" id="29073"/>
    <lineage>
        <taxon>Eukaryota</taxon>
        <taxon>Metazoa</taxon>
        <taxon>Chordata</taxon>
        <taxon>Craniata</taxon>
        <taxon>Vertebrata</taxon>
        <taxon>Euteleostomi</taxon>
        <taxon>Mammalia</taxon>
        <taxon>Eutheria</taxon>
        <taxon>Laurasiatheria</taxon>
        <taxon>Carnivora</taxon>
        <taxon>Caniformia</taxon>
        <taxon>Ursidae</taxon>
        <taxon>Ursus</taxon>
    </lineage>
</organism>
<keyword evidence="1" id="KW-1133">Transmembrane helix</keyword>
<feature type="transmembrane region" description="Helical" evidence="1">
    <location>
        <begin position="6"/>
        <end position="25"/>
    </location>
</feature>
<keyword evidence="1 3" id="KW-0812">Transmembrane</keyword>
<sequence>MTKTALFKLLLAIVIAFILLLPEYFKTPKGNILELSCLEVCLQPNFNYSLCSLNFSFVTFLKPVRETQTIMGIFLNHSNFQNFTRICQGITSELKTCSSCLACESKKSMNFISQEQTSKVLIMKGSTEVKANDFRSPCQHFNFTAAPIVGPLEDYNITCNLKTHARRPAIMEEDPPTEKSMNHTCRTMEYLKNCTHISLHLEMDVKNFTCSMKITWYVLVLVVFIFFLILTLHKILESHRRMWKWRSHKYKPTSALLRGQDSEKLRTLNVRVISGILKRMLPELVNSRTPTIMHPGFPLATFLSAVSNLLAFVFRCSLVRFQEERKWRCHSSRPAVITSLSHNVLFKSKETFIRGFPRFLLTSEHLELDHGCALKPTNDGEMGPL</sequence>
<dbReference type="Proteomes" id="UP000261680">
    <property type="component" value="Unplaced"/>
</dbReference>
<dbReference type="InterPro" id="IPR029374">
    <property type="entry name" value="TMEM156"/>
</dbReference>
<dbReference type="RefSeq" id="XP_040481055.1">
    <property type="nucleotide sequence ID" value="XM_040625121.1"/>
</dbReference>
<reference evidence="3" key="1">
    <citation type="submission" date="2025-08" db="UniProtKB">
        <authorList>
            <consortium name="RefSeq"/>
        </authorList>
    </citation>
    <scope>IDENTIFICATION</scope>
    <source>
        <tissue evidence="3">Whole blood</tissue>
    </source>
</reference>
<gene>
    <name evidence="3" type="primary">TMEM156</name>
</gene>
<keyword evidence="2" id="KW-1185">Reference proteome</keyword>
<dbReference type="GeneID" id="103672671"/>
<feature type="transmembrane region" description="Helical" evidence="1">
    <location>
        <begin position="216"/>
        <end position="236"/>
    </location>
</feature>
<evidence type="ECO:0000313" key="3">
    <source>
        <dbReference type="RefSeq" id="XP_040481055.1"/>
    </source>
</evidence>
<protein>
    <submittedName>
        <fullName evidence="3">Transmembrane protein 156 isoform X1</fullName>
    </submittedName>
</protein>
<dbReference type="PANTHER" id="PTHR14788">
    <property type="entry name" value="TRANSMEMBRANE PROTEIN 156"/>
    <property type="match status" value="1"/>
</dbReference>
<evidence type="ECO:0000256" key="1">
    <source>
        <dbReference type="SAM" id="Phobius"/>
    </source>
</evidence>
<feature type="transmembrane region" description="Helical" evidence="1">
    <location>
        <begin position="297"/>
        <end position="318"/>
    </location>
</feature>
<dbReference type="Pfam" id="PF15106">
    <property type="entry name" value="TMEM156"/>
    <property type="match status" value="1"/>
</dbReference>
<evidence type="ECO:0000313" key="2">
    <source>
        <dbReference type="Proteomes" id="UP000261680"/>
    </source>
</evidence>
<keyword evidence="1" id="KW-0472">Membrane</keyword>
<dbReference type="CTD" id="80008"/>